<evidence type="ECO:0000256" key="8">
    <source>
        <dbReference type="ARBA" id="ARBA00024176"/>
    </source>
</evidence>
<name>A0A914BCN9_PATMI</name>
<evidence type="ECO:0008006" key="15">
    <source>
        <dbReference type="Google" id="ProtNLM"/>
    </source>
</evidence>
<reference evidence="13" key="1">
    <citation type="submission" date="2022-11" db="UniProtKB">
        <authorList>
            <consortium name="EnsemblMetazoa"/>
        </authorList>
    </citation>
    <scope>IDENTIFICATION</scope>
</reference>
<comment type="subunit">
    <text evidence="10">Interacts (via lumenal domain) with lysosomal protein MFSD1; the interaction starts while both proteins are still in the endoplasmic reticulum and is required for stabilization of MFSD1 in lysosomes but has no direct effect on its targeting to lysosomes or transporter activity.</text>
</comment>
<evidence type="ECO:0000256" key="3">
    <source>
        <dbReference type="ARBA" id="ARBA00022729"/>
    </source>
</evidence>
<evidence type="ECO:0000313" key="13">
    <source>
        <dbReference type="EnsemblMetazoa" id="XP_038073610.1"/>
    </source>
</evidence>
<evidence type="ECO:0000256" key="7">
    <source>
        <dbReference type="ARBA" id="ARBA00023228"/>
    </source>
</evidence>
<protein>
    <recommendedName>
        <fullName evidence="15">Lysosomal protein NCU-G1</fullName>
    </recommendedName>
</protein>
<evidence type="ECO:0000313" key="14">
    <source>
        <dbReference type="Proteomes" id="UP000887568"/>
    </source>
</evidence>
<feature type="chain" id="PRO_5037379803" description="Lysosomal protein NCU-G1" evidence="12">
    <location>
        <begin position="27"/>
        <end position="402"/>
    </location>
</feature>
<feature type="transmembrane region" description="Helical" evidence="11">
    <location>
        <begin position="364"/>
        <end position="388"/>
    </location>
</feature>
<dbReference type="AlphaFoldDB" id="A0A914BCN9"/>
<evidence type="ECO:0000256" key="10">
    <source>
        <dbReference type="ARBA" id="ARBA00044960"/>
    </source>
</evidence>
<dbReference type="EnsemblMetazoa" id="XM_038217682.1">
    <property type="protein sequence ID" value="XP_038073610.1"/>
    <property type="gene ID" value="LOC119741786"/>
</dbReference>
<proteinExistence type="inferred from homology"/>
<comment type="similarity">
    <text evidence="1">Belongs to the GLMP family.</text>
</comment>
<dbReference type="GO" id="GO:0005765">
    <property type="term" value="C:lysosomal membrane"/>
    <property type="evidence" value="ECO:0007669"/>
    <property type="project" value="UniProtKB-SubCell"/>
</dbReference>
<accession>A0A914BCN9</accession>
<evidence type="ECO:0000256" key="5">
    <source>
        <dbReference type="ARBA" id="ARBA00023136"/>
    </source>
</evidence>
<feature type="signal peptide" evidence="12">
    <location>
        <begin position="1"/>
        <end position="26"/>
    </location>
</feature>
<evidence type="ECO:0000256" key="9">
    <source>
        <dbReference type="ARBA" id="ARBA00024189"/>
    </source>
</evidence>
<evidence type="ECO:0000256" key="2">
    <source>
        <dbReference type="ARBA" id="ARBA00022692"/>
    </source>
</evidence>
<comment type="subcellular location">
    <subcellularLocation>
        <location evidence="9">Lysosome membrane</location>
        <topology evidence="9">Single-pass type I membrane protein</topology>
        <orientation evidence="9">Lumenal side</orientation>
    </subcellularLocation>
</comment>
<sequence length="402" mass="44554">MAFRVGMDVPIVFCTILTLLVKGFVADRELEIINKKCDIPKCNQTHDGQPNLVHIKGTGENDTIHYLWSSIGAPAVILARTTLGANLTVNWKDLLDGTKTGSLSFQPPESVLYSSALMFTKLIEYNDTSDDGTIQSKDARMMTELESLTWQKGTINSTDCSAVLLGKLGDNGTISMKLTGFGKGGRLTTLPHLQYTENSTQLDVTMQNVMNMIYTNYTNARFALEMVVVGRDNKSGTVNIKEDTSIDDQYTPGTFSTLNVRLPDSPLGSYVQWKPVSYVKKGRTMENARHVYEYKLETTRENIDMPQTSIVRAFFSPKEIEQIGALNVSFGITKDGFYKKTNYVSWSIAIGYGDPPEEYISLTVYIVISVGLGIPLLIVVFGGTGVCISKHKEKKRKSLQSN</sequence>
<dbReference type="OrthoDB" id="6264340at2759"/>
<comment type="function">
    <text evidence="8">Required to protect lysosomal transporter MFSD1 from lysosomal proteolysis and for MFSD1 lysosomal localization.</text>
</comment>
<dbReference type="PANTHER" id="PTHR31981:SF1">
    <property type="entry name" value="GLYCOSYLATED LYSOSOMAL MEMBRANE PROTEIN"/>
    <property type="match status" value="1"/>
</dbReference>
<dbReference type="Pfam" id="PF15065">
    <property type="entry name" value="NCU-G1"/>
    <property type="match status" value="1"/>
</dbReference>
<keyword evidence="5 11" id="KW-0472">Membrane</keyword>
<organism evidence="13 14">
    <name type="scientific">Patiria miniata</name>
    <name type="common">Bat star</name>
    <name type="synonym">Asterina miniata</name>
    <dbReference type="NCBI Taxonomy" id="46514"/>
    <lineage>
        <taxon>Eukaryota</taxon>
        <taxon>Metazoa</taxon>
        <taxon>Echinodermata</taxon>
        <taxon>Eleutherozoa</taxon>
        <taxon>Asterozoa</taxon>
        <taxon>Asteroidea</taxon>
        <taxon>Valvatacea</taxon>
        <taxon>Valvatida</taxon>
        <taxon>Asterinidae</taxon>
        <taxon>Patiria</taxon>
    </lineage>
</organism>
<evidence type="ECO:0000256" key="11">
    <source>
        <dbReference type="SAM" id="Phobius"/>
    </source>
</evidence>
<dbReference type="InterPro" id="IPR029382">
    <property type="entry name" value="NCU-G1"/>
</dbReference>
<keyword evidence="4 11" id="KW-1133">Transmembrane helix</keyword>
<dbReference type="Proteomes" id="UP000887568">
    <property type="component" value="Unplaced"/>
</dbReference>
<dbReference type="OMA" id="TLHYLWD"/>
<dbReference type="CTD" id="112770"/>
<keyword evidence="3 12" id="KW-0732">Signal</keyword>
<evidence type="ECO:0000256" key="1">
    <source>
        <dbReference type="ARBA" id="ARBA00010599"/>
    </source>
</evidence>
<keyword evidence="7" id="KW-0458">Lysosome</keyword>
<dbReference type="RefSeq" id="XP_038073610.1">
    <property type="nucleotide sequence ID" value="XM_038217682.1"/>
</dbReference>
<dbReference type="PANTHER" id="PTHR31981">
    <property type="entry name" value="GLYCOSYLATED LYSOSOMAL MEMBRANE PROTEIN"/>
    <property type="match status" value="1"/>
</dbReference>
<dbReference type="GeneID" id="119741786"/>
<evidence type="ECO:0000256" key="6">
    <source>
        <dbReference type="ARBA" id="ARBA00023180"/>
    </source>
</evidence>
<keyword evidence="6" id="KW-0325">Glycoprotein</keyword>
<keyword evidence="2 11" id="KW-0812">Transmembrane</keyword>
<evidence type="ECO:0000256" key="12">
    <source>
        <dbReference type="SAM" id="SignalP"/>
    </source>
</evidence>
<evidence type="ECO:0000256" key="4">
    <source>
        <dbReference type="ARBA" id="ARBA00022989"/>
    </source>
</evidence>
<keyword evidence="14" id="KW-1185">Reference proteome</keyword>